<feature type="transmembrane region" description="Helical" evidence="1">
    <location>
        <begin position="62"/>
        <end position="82"/>
    </location>
</feature>
<keyword evidence="1" id="KW-0472">Membrane</keyword>
<evidence type="ECO:0000256" key="1">
    <source>
        <dbReference type="SAM" id="Phobius"/>
    </source>
</evidence>
<comment type="caution">
    <text evidence="2">The sequence shown here is derived from an EMBL/GenBank/DDBJ whole genome shotgun (WGS) entry which is preliminary data.</text>
</comment>
<dbReference type="EMBL" id="JBJUIK010000004">
    <property type="protein sequence ID" value="KAL3528660.1"/>
    <property type="molecule type" value="Genomic_DNA"/>
</dbReference>
<keyword evidence="1" id="KW-0812">Transmembrane</keyword>
<protein>
    <submittedName>
        <fullName evidence="2">Uncharacterized protein</fullName>
    </submittedName>
</protein>
<proteinExistence type="predicted"/>
<evidence type="ECO:0000313" key="2">
    <source>
        <dbReference type="EMBL" id="KAL3528660.1"/>
    </source>
</evidence>
<dbReference type="AlphaFoldDB" id="A0ABD3ADZ1"/>
<keyword evidence="1" id="KW-1133">Transmembrane helix</keyword>
<gene>
    <name evidence="2" type="ORF">ACH5RR_007982</name>
</gene>
<reference evidence="2 3" key="1">
    <citation type="submission" date="2024-11" db="EMBL/GenBank/DDBJ databases">
        <title>A near-complete genome assembly of Cinchona calisaya.</title>
        <authorList>
            <person name="Lian D.C."/>
            <person name="Zhao X.W."/>
            <person name="Wei L."/>
        </authorList>
    </citation>
    <scope>NUCLEOTIDE SEQUENCE [LARGE SCALE GENOMIC DNA]</scope>
    <source>
        <tissue evidence="2">Nenye</tissue>
    </source>
</reference>
<sequence length="142" mass="16264">MDWTLKMCFPLLGFCSEGNALEQEMLSMLTVSPGKMGCIIGRKGLQFYQSKNPASNSLSLTLMQIFFLALRFIFYSIVLNLWGKGASRKNNFNLTYSCDCLVLCFSSSMYFESCLSSIAILLSMFFFPEDVLSFLFFYCQFY</sequence>
<name>A0ABD3ADZ1_9GENT</name>
<evidence type="ECO:0000313" key="3">
    <source>
        <dbReference type="Proteomes" id="UP001630127"/>
    </source>
</evidence>
<accession>A0ABD3ADZ1</accession>
<dbReference type="Proteomes" id="UP001630127">
    <property type="component" value="Unassembled WGS sequence"/>
</dbReference>
<organism evidence="2 3">
    <name type="scientific">Cinchona calisaya</name>
    <dbReference type="NCBI Taxonomy" id="153742"/>
    <lineage>
        <taxon>Eukaryota</taxon>
        <taxon>Viridiplantae</taxon>
        <taxon>Streptophyta</taxon>
        <taxon>Embryophyta</taxon>
        <taxon>Tracheophyta</taxon>
        <taxon>Spermatophyta</taxon>
        <taxon>Magnoliopsida</taxon>
        <taxon>eudicotyledons</taxon>
        <taxon>Gunneridae</taxon>
        <taxon>Pentapetalae</taxon>
        <taxon>asterids</taxon>
        <taxon>lamiids</taxon>
        <taxon>Gentianales</taxon>
        <taxon>Rubiaceae</taxon>
        <taxon>Cinchonoideae</taxon>
        <taxon>Cinchoneae</taxon>
        <taxon>Cinchona</taxon>
    </lineage>
</organism>
<keyword evidence="3" id="KW-1185">Reference proteome</keyword>